<comment type="function">
    <text evidence="2">Catalyzes the reduction of dTDP-6-deoxy-L-lyxo-4-hexulose to yield dTDP-L-rhamnose.</text>
</comment>
<dbReference type="InterPro" id="IPR029903">
    <property type="entry name" value="RmlD-like-bd"/>
</dbReference>
<dbReference type="Gene3D" id="3.90.25.10">
    <property type="entry name" value="UDP-galactose 4-epimerase, domain 1"/>
    <property type="match status" value="1"/>
</dbReference>
<accession>A0A832MMT3</accession>
<keyword evidence="2" id="KW-0521">NADP</keyword>
<dbReference type="PANTHER" id="PTHR10491">
    <property type="entry name" value="DTDP-4-DEHYDRORHAMNOSE REDUCTASE"/>
    <property type="match status" value="1"/>
</dbReference>
<keyword evidence="2 6" id="KW-0560">Oxidoreductase</keyword>
<dbReference type="InterPro" id="IPR036291">
    <property type="entry name" value="NAD(P)-bd_dom_sf"/>
</dbReference>
<feature type="region of interest" description="Disordered" evidence="3">
    <location>
        <begin position="1"/>
        <end position="22"/>
    </location>
</feature>
<dbReference type="EC" id="1.1.1.133" evidence="2"/>
<evidence type="ECO:0000259" key="5">
    <source>
        <dbReference type="Pfam" id="PF04321"/>
    </source>
</evidence>
<protein>
    <recommendedName>
        <fullName evidence="2">dTDP-4-dehydrorhamnose reductase</fullName>
        <ecNumber evidence="2">1.1.1.133</ecNumber>
    </recommendedName>
</protein>
<dbReference type="GO" id="GO:0019305">
    <property type="term" value="P:dTDP-rhamnose biosynthetic process"/>
    <property type="evidence" value="ECO:0007669"/>
    <property type="project" value="UniProtKB-UniPathway"/>
</dbReference>
<dbReference type="PANTHER" id="PTHR10491:SF4">
    <property type="entry name" value="METHIONINE ADENOSYLTRANSFERASE 2 SUBUNIT BETA"/>
    <property type="match status" value="1"/>
</dbReference>
<keyword evidence="4" id="KW-0472">Membrane</keyword>
<dbReference type="SUPFAM" id="SSF51735">
    <property type="entry name" value="NAD(P)-binding Rossmann-fold domains"/>
    <property type="match status" value="1"/>
</dbReference>
<dbReference type="Gene3D" id="3.40.50.720">
    <property type="entry name" value="NAD(P)-binding Rossmann-like Domain"/>
    <property type="match status" value="1"/>
</dbReference>
<comment type="similarity">
    <text evidence="1 2">Belongs to the dTDP-4-dehydrorhamnose reductase family.</text>
</comment>
<dbReference type="NCBIfam" id="TIGR01214">
    <property type="entry name" value="rmlD"/>
    <property type="match status" value="1"/>
</dbReference>
<evidence type="ECO:0000256" key="2">
    <source>
        <dbReference type="RuleBase" id="RU364082"/>
    </source>
</evidence>
<dbReference type="CDD" id="cd05254">
    <property type="entry name" value="dTDP_HR_like_SDR_e"/>
    <property type="match status" value="1"/>
</dbReference>
<gene>
    <name evidence="6" type="primary">rfbD</name>
    <name evidence="6" type="ORF">ENR23_07640</name>
</gene>
<sequence>MRQRDAPAHAPARARRREPRGAGVRVAVTGAGGLLGAAVLDDLQAHGHVALALPRAAADVTDHDALRAAIVPFRPDWVFHLAAFTRVDACESDPDRAFLVNGLGARNAALVAAAAGAAVLAVSTDYVFDGRASRPWREHDPAAPLGVYGRSKWAGEQAVREVHPRHVVVRTAWLFGRGGPNFVDTILARARAGQPLAVVGDQRGAPTWTRHLAQALRLLAERAQFGTYHCTSAGECTWHELAEYALARAGIAAPVERITTERLGRPAPRPAYSVLDGGWCAHVTGRAMPHWKDAVDAHLAEIGAAAPAPGKDPS</sequence>
<feature type="domain" description="RmlD-like substrate binding" evidence="5">
    <location>
        <begin position="25"/>
        <end position="301"/>
    </location>
</feature>
<evidence type="ECO:0000256" key="1">
    <source>
        <dbReference type="ARBA" id="ARBA00010944"/>
    </source>
</evidence>
<keyword evidence="4" id="KW-1133">Transmembrane helix</keyword>
<evidence type="ECO:0000256" key="3">
    <source>
        <dbReference type="SAM" id="MobiDB-lite"/>
    </source>
</evidence>
<proteinExistence type="inferred from homology"/>
<reference evidence="6" key="1">
    <citation type="journal article" date="2020" name="mSystems">
        <title>Genome- and Community-Level Interaction Insights into Carbon Utilization and Element Cycling Functions of Hydrothermarchaeota in Hydrothermal Sediment.</title>
        <authorList>
            <person name="Zhou Z."/>
            <person name="Liu Y."/>
            <person name="Xu W."/>
            <person name="Pan J."/>
            <person name="Luo Z.H."/>
            <person name="Li M."/>
        </authorList>
    </citation>
    <scope>NUCLEOTIDE SEQUENCE [LARGE SCALE GENOMIC DNA]</scope>
    <source>
        <strain evidence="6">SpSt-381</strain>
    </source>
</reference>
<dbReference type="UniPathway" id="UPA00124"/>
<comment type="pathway">
    <text evidence="2">Carbohydrate biosynthesis; dTDP-L-rhamnose biosynthesis.</text>
</comment>
<keyword evidence="4" id="KW-0812">Transmembrane</keyword>
<comment type="caution">
    <text evidence="6">The sequence shown here is derived from an EMBL/GenBank/DDBJ whole genome shotgun (WGS) entry which is preliminary data.</text>
</comment>
<dbReference type="Pfam" id="PF04321">
    <property type="entry name" value="RmlD_sub_bind"/>
    <property type="match status" value="1"/>
</dbReference>
<evidence type="ECO:0000313" key="6">
    <source>
        <dbReference type="EMBL" id="HGZ43283.1"/>
    </source>
</evidence>
<feature type="transmembrane region" description="Helical" evidence="4">
    <location>
        <begin position="21"/>
        <end position="40"/>
    </location>
</feature>
<dbReference type="GO" id="GO:0008831">
    <property type="term" value="F:dTDP-4-dehydrorhamnose reductase activity"/>
    <property type="evidence" value="ECO:0007669"/>
    <property type="project" value="UniProtKB-EC"/>
</dbReference>
<organism evidence="6">
    <name type="scientific">Eiseniibacteriota bacterium</name>
    <dbReference type="NCBI Taxonomy" id="2212470"/>
    <lineage>
        <taxon>Bacteria</taxon>
        <taxon>Candidatus Eiseniibacteriota</taxon>
    </lineage>
</organism>
<dbReference type="GO" id="GO:0005829">
    <property type="term" value="C:cytosol"/>
    <property type="evidence" value="ECO:0007669"/>
    <property type="project" value="TreeGrafter"/>
</dbReference>
<name>A0A832MMT3_UNCEI</name>
<dbReference type="EMBL" id="DSQF01000016">
    <property type="protein sequence ID" value="HGZ43283.1"/>
    <property type="molecule type" value="Genomic_DNA"/>
</dbReference>
<dbReference type="AlphaFoldDB" id="A0A832MMT3"/>
<dbReference type="InterPro" id="IPR005913">
    <property type="entry name" value="dTDP_dehydrorham_reduct"/>
</dbReference>
<evidence type="ECO:0000256" key="4">
    <source>
        <dbReference type="SAM" id="Phobius"/>
    </source>
</evidence>